<comment type="caution">
    <text evidence="1">The sequence shown here is derived from an EMBL/GenBank/DDBJ whole genome shotgun (WGS) entry which is preliminary data.</text>
</comment>
<feature type="non-terminal residue" evidence="1">
    <location>
        <position position="348"/>
    </location>
</feature>
<name>A0A8J5TKT1_HOMAM</name>
<sequence>MYLWVGLESQVSCSLCGRHQVAIKMFNIVNNRAKGINSQKSAEDQENDLHSSITFAELITFVEEVLSDKKNPILKLVDLVKIYSKRQDQLEAQQRERMHSTLLKDKLLPHIPALQAHKKGRDVLLVLDTTVGKILSDTFDETAEREMIFVWPKQLRYYVGMFDHFPCFEGSFLSDCREKSVPAVLIAFMLMLHNCIKHKRRNSSTTTVRHCQNQETPFPLYTGMMIHARTRNRGIIDKLFQHRICLSYDRVLQLSIDLANAVCEEYKKSQIVIPTNLKTCVFITGAVDNINHNPSSYSATDSFHGTGISLFQHSDFDEQGIRVMNVNIKLVSSSKSIHLCQNSTHMYH</sequence>
<organism evidence="1 2">
    <name type="scientific">Homarus americanus</name>
    <name type="common">American lobster</name>
    <dbReference type="NCBI Taxonomy" id="6706"/>
    <lineage>
        <taxon>Eukaryota</taxon>
        <taxon>Metazoa</taxon>
        <taxon>Ecdysozoa</taxon>
        <taxon>Arthropoda</taxon>
        <taxon>Crustacea</taxon>
        <taxon>Multicrustacea</taxon>
        <taxon>Malacostraca</taxon>
        <taxon>Eumalacostraca</taxon>
        <taxon>Eucarida</taxon>
        <taxon>Decapoda</taxon>
        <taxon>Pleocyemata</taxon>
        <taxon>Astacidea</taxon>
        <taxon>Nephropoidea</taxon>
        <taxon>Nephropidae</taxon>
        <taxon>Homarus</taxon>
    </lineage>
</organism>
<keyword evidence="2" id="KW-1185">Reference proteome</keyword>
<evidence type="ECO:0000313" key="2">
    <source>
        <dbReference type="Proteomes" id="UP000747542"/>
    </source>
</evidence>
<proteinExistence type="predicted"/>
<reference evidence="1" key="1">
    <citation type="journal article" date="2021" name="Sci. Adv.">
        <title>The American lobster genome reveals insights on longevity, neural, and immune adaptations.</title>
        <authorList>
            <person name="Polinski J.M."/>
            <person name="Zimin A.V."/>
            <person name="Clark K.F."/>
            <person name="Kohn A.B."/>
            <person name="Sadowski N."/>
            <person name="Timp W."/>
            <person name="Ptitsyn A."/>
            <person name="Khanna P."/>
            <person name="Romanova D.Y."/>
            <person name="Williams P."/>
            <person name="Greenwood S.J."/>
            <person name="Moroz L.L."/>
            <person name="Walt D.R."/>
            <person name="Bodnar A.G."/>
        </authorList>
    </citation>
    <scope>NUCLEOTIDE SEQUENCE</scope>
    <source>
        <strain evidence="1">GMGI-L3</strain>
    </source>
</reference>
<dbReference type="EMBL" id="JAHLQT010007678">
    <property type="protein sequence ID" value="KAG7174288.1"/>
    <property type="molecule type" value="Genomic_DNA"/>
</dbReference>
<dbReference type="Proteomes" id="UP000747542">
    <property type="component" value="Unassembled WGS sequence"/>
</dbReference>
<dbReference type="PANTHER" id="PTHR47018">
    <property type="entry name" value="CXC DOMAIN-CONTAINING PROTEIN-RELATED"/>
    <property type="match status" value="1"/>
</dbReference>
<protein>
    <submittedName>
        <fullName evidence="1">Uncharacterized protein</fullName>
    </submittedName>
</protein>
<gene>
    <name evidence="1" type="ORF">Hamer_G003220</name>
</gene>
<evidence type="ECO:0000313" key="1">
    <source>
        <dbReference type="EMBL" id="KAG7174288.1"/>
    </source>
</evidence>
<accession>A0A8J5TKT1</accession>
<dbReference type="AlphaFoldDB" id="A0A8J5TKT1"/>